<dbReference type="PANTHER" id="PTHR42879:SF2">
    <property type="entry name" value="3-OXOACYL-[ACYL-CARRIER-PROTEIN] REDUCTASE FABG"/>
    <property type="match status" value="1"/>
</dbReference>
<comment type="similarity">
    <text evidence="1">Belongs to the short-chain dehydrogenases/reductases (SDR) family.</text>
</comment>
<gene>
    <name evidence="2" type="ORF">METZ01_LOCUS494457</name>
</gene>
<dbReference type="EMBL" id="UINC01215756">
    <property type="protein sequence ID" value="SVE41603.1"/>
    <property type="molecule type" value="Genomic_DNA"/>
</dbReference>
<dbReference type="AlphaFoldDB" id="A0A383DB99"/>
<dbReference type="SUPFAM" id="SSF51735">
    <property type="entry name" value="NAD(P)-binding Rossmann-fold domains"/>
    <property type="match status" value="1"/>
</dbReference>
<dbReference type="InterPro" id="IPR002347">
    <property type="entry name" value="SDR_fam"/>
</dbReference>
<accession>A0A383DB99</accession>
<dbReference type="Pfam" id="PF00106">
    <property type="entry name" value="adh_short"/>
    <property type="match status" value="1"/>
</dbReference>
<dbReference type="Gene3D" id="3.40.50.720">
    <property type="entry name" value="NAD(P)-binding Rossmann-like Domain"/>
    <property type="match status" value="1"/>
</dbReference>
<feature type="non-terminal residue" evidence="2">
    <location>
        <position position="111"/>
    </location>
</feature>
<name>A0A383DB99_9ZZZZ</name>
<evidence type="ECO:0000256" key="1">
    <source>
        <dbReference type="ARBA" id="ARBA00006484"/>
    </source>
</evidence>
<dbReference type="InterPro" id="IPR050259">
    <property type="entry name" value="SDR"/>
</dbReference>
<evidence type="ECO:0000313" key="2">
    <source>
        <dbReference type="EMBL" id="SVE41603.1"/>
    </source>
</evidence>
<evidence type="ECO:0008006" key="3">
    <source>
        <dbReference type="Google" id="ProtNLM"/>
    </source>
</evidence>
<sequence>MSRVALVTGGTRGIGEAISLKLKKEGYKVAASYVSRDEDAQNFMKKTGVHVYKFDVAILAQCSEKIKEIEKDLGPIEVLINNAGVTRDSMLHKMDVRQWGDVIRTNLDSCF</sequence>
<proteinExistence type="inferred from homology"/>
<organism evidence="2">
    <name type="scientific">marine metagenome</name>
    <dbReference type="NCBI Taxonomy" id="408172"/>
    <lineage>
        <taxon>unclassified sequences</taxon>
        <taxon>metagenomes</taxon>
        <taxon>ecological metagenomes</taxon>
    </lineage>
</organism>
<dbReference type="PANTHER" id="PTHR42879">
    <property type="entry name" value="3-OXOACYL-(ACYL-CARRIER-PROTEIN) REDUCTASE"/>
    <property type="match status" value="1"/>
</dbReference>
<protein>
    <recommendedName>
        <fullName evidence="3">Beta-ketoacyl-ACP reductase</fullName>
    </recommendedName>
</protein>
<reference evidence="2" key="1">
    <citation type="submission" date="2018-05" db="EMBL/GenBank/DDBJ databases">
        <authorList>
            <person name="Lanie J.A."/>
            <person name="Ng W.-L."/>
            <person name="Kazmierczak K.M."/>
            <person name="Andrzejewski T.M."/>
            <person name="Davidsen T.M."/>
            <person name="Wayne K.J."/>
            <person name="Tettelin H."/>
            <person name="Glass J.I."/>
            <person name="Rusch D."/>
            <person name="Podicherti R."/>
            <person name="Tsui H.-C.T."/>
            <person name="Winkler M.E."/>
        </authorList>
    </citation>
    <scope>NUCLEOTIDE SEQUENCE</scope>
</reference>
<dbReference type="InterPro" id="IPR036291">
    <property type="entry name" value="NAD(P)-bd_dom_sf"/>
</dbReference>
<dbReference type="PRINTS" id="PR00081">
    <property type="entry name" value="GDHRDH"/>
</dbReference>